<keyword evidence="2" id="KW-0229">DNA integration</keyword>
<dbReference type="Gene3D" id="1.10.443.10">
    <property type="entry name" value="Intergrase catalytic core"/>
    <property type="match status" value="1"/>
</dbReference>
<feature type="domain" description="Core-binding (CB)" evidence="7">
    <location>
        <begin position="75"/>
        <end position="159"/>
    </location>
</feature>
<dbReference type="Pfam" id="PF14657">
    <property type="entry name" value="Arm-DNA-bind_4"/>
    <property type="match status" value="1"/>
</dbReference>
<keyword evidence="3 5" id="KW-0238">DNA-binding</keyword>
<comment type="caution">
    <text evidence="8">The sequence shown here is derived from an EMBL/GenBank/DDBJ whole genome shotgun (WGS) entry which is preliminary data.</text>
</comment>
<dbReference type="Pfam" id="PF00589">
    <property type="entry name" value="Phage_integrase"/>
    <property type="match status" value="1"/>
</dbReference>
<proteinExistence type="inferred from homology"/>
<dbReference type="InterPro" id="IPR004107">
    <property type="entry name" value="Integrase_SAM-like_N"/>
</dbReference>
<dbReference type="CDD" id="cd01189">
    <property type="entry name" value="INT_ICEBs1_C_like"/>
    <property type="match status" value="1"/>
</dbReference>
<dbReference type="InterPro" id="IPR013762">
    <property type="entry name" value="Integrase-like_cat_sf"/>
</dbReference>
<dbReference type="InterPro" id="IPR044068">
    <property type="entry name" value="CB"/>
</dbReference>
<dbReference type="Pfam" id="PF14659">
    <property type="entry name" value="Phage_int_SAM_3"/>
    <property type="match status" value="1"/>
</dbReference>
<evidence type="ECO:0000256" key="1">
    <source>
        <dbReference type="ARBA" id="ARBA00008857"/>
    </source>
</evidence>
<evidence type="ECO:0000256" key="5">
    <source>
        <dbReference type="PROSITE-ProRule" id="PRU01248"/>
    </source>
</evidence>
<evidence type="ECO:0000256" key="2">
    <source>
        <dbReference type="ARBA" id="ARBA00022908"/>
    </source>
</evidence>
<evidence type="ECO:0000313" key="8">
    <source>
        <dbReference type="EMBL" id="NHN30170.1"/>
    </source>
</evidence>
<gene>
    <name evidence="8" type="ORF">G9U52_10030</name>
</gene>
<dbReference type="PROSITE" id="PS51898">
    <property type="entry name" value="TYR_RECOMBINASE"/>
    <property type="match status" value="1"/>
</dbReference>
<name>A0ABX0J1M5_9BACL</name>
<protein>
    <submittedName>
        <fullName evidence="8">Site-specific integrase</fullName>
    </submittedName>
</protein>
<evidence type="ECO:0000259" key="7">
    <source>
        <dbReference type="PROSITE" id="PS51900"/>
    </source>
</evidence>
<evidence type="ECO:0000259" key="6">
    <source>
        <dbReference type="PROSITE" id="PS51898"/>
    </source>
</evidence>
<sequence length="399" mass="45614">MASKDEINEVAKPKKIAAKDKINTNENVKNGKPYWFQVMVDGKRVTRRGFRTRGEAKKARAELETQLFKGDYIDPSKVAYGKYFTEWLEARDNIADSTREMYQSYWKTHIDPFIGKIPLSKLSPLDIQKFIKSLREKNLSDEMVKRIYSTVNASLNSAVSMDMISKNAASKIPKQDKPKVEKHEREIWNNESIRILLEKSKGETRYWVAIFLAVMTGMRQGEILGLQWSDIDFDRSIINIRRSLKKDKSGYSPLKTASSRRTISISPMTVKILKELKERVELEKDFLGDGYKDNNLVVCTSLGTPAKASKVLHAWNRLCEKYKPEGEPDITFHDLRHQSASIMLNDGTDIRVVSKRLGHSTVTTTLDVYSHLLPTAQENAALIMDKSVGFDYEEPALLQ</sequence>
<evidence type="ECO:0000256" key="3">
    <source>
        <dbReference type="ARBA" id="ARBA00023125"/>
    </source>
</evidence>
<dbReference type="RefSeq" id="WP_166148908.1">
    <property type="nucleotide sequence ID" value="NZ_JAAOIW010000003.1"/>
</dbReference>
<keyword evidence="4" id="KW-0233">DNA recombination</keyword>
<dbReference type="PROSITE" id="PS51900">
    <property type="entry name" value="CB"/>
    <property type="match status" value="1"/>
</dbReference>
<evidence type="ECO:0000313" key="9">
    <source>
        <dbReference type="Proteomes" id="UP001165962"/>
    </source>
</evidence>
<dbReference type="InterPro" id="IPR002104">
    <property type="entry name" value="Integrase_catalytic"/>
</dbReference>
<dbReference type="EMBL" id="JAAOIW010000003">
    <property type="protein sequence ID" value="NHN30170.1"/>
    <property type="molecule type" value="Genomic_DNA"/>
</dbReference>
<dbReference type="Gene3D" id="1.10.150.130">
    <property type="match status" value="1"/>
</dbReference>
<dbReference type="PANTHER" id="PTHR30349:SF64">
    <property type="entry name" value="PROPHAGE INTEGRASE INTD-RELATED"/>
    <property type="match status" value="1"/>
</dbReference>
<evidence type="ECO:0000256" key="4">
    <source>
        <dbReference type="ARBA" id="ARBA00023172"/>
    </source>
</evidence>
<comment type="similarity">
    <text evidence="1">Belongs to the 'phage' integrase family.</text>
</comment>
<dbReference type="Proteomes" id="UP001165962">
    <property type="component" value="Unassembled WGS sequence"/>
</dbReference>
<organism evidence="8 9">
    <name type="scientific">Paenibacillus agricola</name>
    <dbReference type="NCBI Taxonomy" id="2716264"/>
    <lineage>
        <taxon>Bacteria</taxon>
        <taxon>Bacillati</taxon>
        <taxon>Bacillota</taxon>
        <taxon>Bacilli</taxon>
        <taxon>Bacillales</taxon>
        <taxon>Paenibacillaceae</taxon>
        <taxon>Paenibacillus</taxon>
    </lineage>
</organism>
<keyword evidence="9" id="KW-1185">Reference proteome</keyword>
<reference evidence="8" key="1">
    <citation type="submission" date="2020-03" db="EMBL/GenBank/DDBJ databases">
        <title>Draft sequencing of Paenibacilllus sp. S3N08.</title>
        <authorList>
            <person name="Kim D.-U."/>
        </authorList>
    </citation>
    <scope>NUCLEOTIDE SEQUENCE</scope>
    <source>
        <strain evidence="8">S3N08</strain>
    </source>
</reference>
<dbReference type="PANTHER" id="PTHR30349">
    <property type="entry name" value="PHAGE INTEGRASE-RELATED"/>
    <property type="match status" value="1"/>
</dbReference>
<dbReference type="InterPro" id="IPR010998">
    <property type="entry name" value="Integrase_recombinase_N"/>
</dbReference>
<dbReference type="SUPFAM" id="SSF56349">
    <property type="entry name" value="DNA breaking-rejoining enzymes"/>
    <property type="match status" value="1"/>
</dbReference>
<dbReference type="InterPro" id="IPR050090">
    <property type="entry name" value="Tyrosine_recombinase_XerCD"/>
</dbReference>
<accession>A0ABX0J1M5</accession>
<dbReference type="InterPro" id="IPR011010">
    <property type="entry name" value="DNA_brk_join_enz"/>
</dbReference>
<feature type="domain" description="Tyr recombinase" evidence="6">
    <location>
        <begin position="183"/>
        <end position="384"/>
    </location>
</feature>
<dbReference type="InterPro" id="IPR028259">
    <property type="entry name" value="AP2-like_int_N"/>
</dbReference>